<feature type="compositionally biased region" description="Basic and acidic residues" evidence="1">
    <location>
        <begin position="624"/>
        <end position="640"/>
    </location>
</feature>
<dbReference type="Gramene" id="Pp3c24_5920V3.1">
    <property type="protein sequence ID" value="PAC:32909600.CDS.1"/>
    <property type="gene ID" value="Pp3c24_5920"/>
</dbReference>
<feature type="compositionally biased region" description="Basic and acidic residues" evidence="1">
    <location>
        <begin position="728"/>
        <end position="737"/>
    </location>
</feature>
<dbReference type="AlphaFoldDB" id="A0A2K1IFP7"/>
<feature type="region of interest" description="Disordered" evidence="1">
    <location>
        <begin position="790"/>
        <end position="821"/>
    </location>
</feature>
<reference evidence="4" key="3">
    <citation type="submission" date="2020-12" db="UniProtKB">
        <authorList>
            <consortium name="EnsemblPlants"/>
        </authorList>
    </citation>
    <scope>IDENTIFICATION</scope>
</reference>
<accession>A0A2K1IFP7</accession>
<evidence type="ECO:0000313" key="5">
    <source>
        <dbReference type="Proteomes" id="UP000006727"/>
    </source>
</evidence>
<keyword evidence="2" id="KW-0472">Membrane</keyword>
<feature type="compositionally biased region" description="Polar residues" evidence="1">
    <location>
        <begin position="802"/>
        <end position="820"/>
    </location>
</feature>
<gene>
    <name evidence="3" type="ORF">PHYPA_028689</name>
</gene>
<reference evidence="3 5" key="2">
    <citation type="journal article" date="2018" name="Plant J.">
        <title>The Physcomitrella patens chromosome-scale assembly reveals moss genome structure and evolution.</title>
        <authorList>
            <person name="Lang D."/>
            <person name="Ullrich K.K."/>
            <person name="Murat F."/>
            <person name="Fuchs J."/>
            <person name="Jenkins J."/>
            <person name="Haas F.B."/>
            <person name="Piednoel M."/>
            <person name="Gundlach H."/>
            <person name="Van Bel M."/>
            <person name="Meyberg R."/>
            <person name="Vives C."/>
            <person name="Morata J."/>
            <person name="Symeonidi A."/>
            <person name="Hiss M."/>
            <person name="Muchero W."/>
            <person name="Kamisugi Y."/>
            <person name="Saleh O."/>
            <person name="Blanc G."/>
            <person name="Decker E.L."/>
            <person name="van Gessel N."/>
            <person name="Grimwood J."/>
            <person name="Hayes R.D."/>
            <person name="Graham S.W."/>
            <person name="Gunter L.E."/>
            <person name="McDaniel S.F."/>
            <person name="Hoernstein S.N.W."/>
            <person name="Larsson A."/>
            <person name="Li F.W."/>
            <person name="Perroud P.F."/>
            <person name="Phillips J."/>
            <person name="Ranjan P."/>
            <person name="Rokshar D.S."/>
            <person name="Rothfels C.J."/>
            <person name="Schneider L."/>
            <person name="Shu S."/>
            <person name="Stevenson D.W."/>
            <person name="Thummler F."/>
            <person name="Tillich M."/>
            <person name="Villarreal Aguilar J.C."/>
            <person name="Widiez T."/>
            <person name="Wong G.K."/>
            <person name="Wymore A."/>
            <person name="Zhang Y."/>
            <person name="Zimmer A.D."/>
            <person name="Quatrano R.S."/>
            <person name="Mayer K.F.X."/>
            <person name="Goodstein D."/>
            <person name="Casacuberta J.M."/>
            <person name="Vandepoele K."/>
            <person name="Reski R."/>
            <person name="Cuming A.C."/>
            <person name="Tuskan G.A."/>
            <person name="Maumus F."/>
            <person name="Salse J."/>
            <person name="Schmutz J."/>
            <person name="Rensing S.A."/>
        </authorList>
    </citation>
    <scope>NUCLEOTIDE SEQUENCE [LARGE SCALE GENOMIC DNA]</scope>
    <source>
        <strain evidence="4 5">cv. Gransden 2004</strain>
    </source>
</reference>
<sequence length="973" mass="107871">MPMKRVMEHLRWELDNWWAQRYGRERRIISGIKEVVNIMWLSWKRGALFVLVLACLPILFPLALFLTFVGFLSSVPLLCGAATYYLFFGSFSLPLWITKGLGSFKTSQESRCPDSSSMKNCAFQHASKLNVLSEDYHKTGESEAAFRKSPPSYPYAVFQDPGPLFVLQSANLKSQQQLQNEGAWSFSVVEDGFVGESLVREVADVTGNEHSRSYYQRGPARSMVSPGKGVDTFYANRSYSHSSSALSCLERPNAVQSCGPAIRPLRKSHSLGEQKMCYGTSEAAVNVTSPSREVNVTDAENLTMDIPFSRLLRKDSSCNSVCGTVYTLEERHTTEMGGSSDLSTSNGSSTSKACGGNATDKCVFTEHSVIIASDGEHSEVSGRFLGHDLDMNDNRGANRKSTDNHAVSTELASCSNMHPLRAEVTLRAVSNVPQTLRLKEKLCAEALNYKPFEEKSEFSVQESTPEISPHLREKFIETTVKPTFIPSSYSSLLMSLEGTACADSESFSHRTRARHWREEVEDTVLSSSIARVACMGDRSSEASEDEGSLKSVGGDSDKMNEQDIVYLLECTDEAEVFSPLQPTNAAQYEENMVADGSGRMGSYIKIASSPCSHPRRLSFSGVSVDDKGPNLRHGLPRENRSGCTPDSKEQSVSSFITSDYTWPSESPEHGWELLSIRGTAYGNSSVDTVSSSEQVEEEIDSEPFLVSDPSSSTYLKNFPTSDQLTEDWQTRRKKWEEESTPGRLTPFAPRMDPQPVEARSMCNPLFEFATPSPPLRKLNIGDKVYNSSSPTLYSHHSKRLSAPSSAVRTQTSSVDSTPSSRRYKFGKWKSSNYTERFESEVLGLTPATRCHSRSFSASFMESAQLDANKLKGPPENWWRDNNARSLASSPVNSPTVTSTAEVVHRLRREINTIQTIIGEKVPPQSSLWKEVEALSHILDTALPCMGDILDLSKARQGLDLLKIVVSNRWNVEL</sequence>
<keyword evidence="2" id="KW-1133">Transmembrane helix</keyword>
<dbReference type="PaxDb" id="3218-PP1S387_57V6.1"/>
<organism evidence="3">
    <name type="scientific">Physcomitrium patens</name>
    <name type="common">Spreading-leaved earth moss</name>
    <name type="synonym">Physcomitrella patens</name>
    <dbReference type="NCBI Taxonomy" id="3218"/>
    <lineage>
        <taxon>Eukaryota</taxon>
        <taxon>Viridiplantae</taxon>
        <taxon>Streptophyta</taxon>
        <taxon>Embryophyta</taxon>
        <taxon>Bryophyta</taxon>
        <taxon>Bryophytina</taxon>
        <taxon>Bryopsida</taxon>
        <taxon>Funariidae</taxon>
        <taxon>Funariales</taxon>
        <taxon>Funariaceae</taxon>
        <taxon>Physcomitrium</taxon>
    </lineage>
</organism>
<feature type="transmembrane region" description="Helical" evidence="2">
    <location>
        <begin position="47"/>
        <end position="69"/>
    </location>
</feature>
<evidence type="ECO:0000313" key="3">
    <source>
        <dbReference type="EMBL" id="PNR28097.1"/>
    </source>
</evidence>
<dbReference type="EnsemblPlants" id="Pp3c24_5920V3.2">
    <property type="protein sequence ID" value="PAC:32909601.CDS.1"/>
    <property type="gene ID" value="Pp3c24_5920"/>
</dbReference>
<proteinExistence type="predicted"/>
<dbReference type="InParanoid" id="A0A2K1IFP7"/>
<keyword evidence="2" id="KW-0812">Transmembrane</keyword>
<evidence type="ECO:0000256" key="1">
    <source>
        <dbReference type="SAM" id="MobiDB-lite"/>
    </source>
</evidence>
<dbReference type="Proteomes" id="UP000006727">
    <property type="component" value="Chromosome 24"/>
</dbReference>
<feature type="region of interest" description="Disordered" evidence="1">
    <location>
        <begin position="620"/>
        <end position="650"/>
    </location>
</feature>
<reference evidence="3 5" key="1">
    <citation type="journal article" date="2008" name="Science">
        <title>The Physcomitrella genome reveals evolutionary insights into the conquest of land by plants.</title>
        <authorList>
            <person name="Rensing S."/>
            <person name="Lang D."/>
            <person name="Zimmer A."/>
            <person name="Terry A."/>
            <person name="Salamov A."/>
            <person name="Shapiro H."/>
            <person name="Nishiyama T."/>
            <person name="Perroud P.-F."/>
            <person name="Lindquist E."/>
            <person name="Kamisugi Y."/>
            <person name="Tanahashi T."/>
            <person name="Sakakibara K."/>
            <person name="Fujita T."/>
            <person name="Oishi K."/>
            <person name="Shin-I T."/>
            <person name="Kuroki Y."/>
            <person name="Toyoda A."/>
            <person name="Suzuki Y."/>
            <person name="Hashimoto A."/>
            <person name="Yamaguchi K."/>
            <person name="Sugano A."/>
            <person name="Kohara Y."/>
            <person name="Fujiyama A."/>
            <person name="Anterola A."/>
            <person name="Aoki S."/>
            <person name="Ashton N."/>
            <person name="Barbazuk W.B."/>
            <person name="Barker E."/>
            <person name="Bennetzen J."/>
            <person name="Bezanilla M."/>
            <person name="Blankenship R."/>
            <person name="Cho S.H."/>
            <person name="Dutcher S."/>
            <person name="Estelle M."/>
            <person name="Fawcett J.A."/>
            <person name="Gundlach H."/>
            <person name="Hanada K."/>
            <person name="Heyl A."/>
            <person name="Hicks K.A."/>
            <person name="Hugh J."/>
            <person name="Lohr M."/>
            <person name="Mayer K."/>
            <person name="Melkozernov A."/>
            <person name="Murata T."/>
            <person name="Nelson D."/>
            <person name="Pils B."/>
            <person name="Prigge M."/>
            <person name="Reiss B."/>
            <person name="Renner T."/>
            <person name="Rombauts S."/>
            <person name="Rushton P."/>
            <person name="Sanderfoot A."/>
            <person name="Schween G."/>
            <person name="Shiu S.-H."/>
            <person name="Stueber K."/>
            <person name="Theodoulou F.L."/>
            <person name="Tu H."/>
            <person name="Van de Peer Y."/>
            <person name="Verrier P.J."/>
            <person name="Waters E."/>
            <person name="Wood A."/>
            <person name="Yang L."/>
            <person name="Cove D."/>
            <person name="Cuming A."/>
            <person name="Hasebe M."/>
            <person name="Lucas S."/>
            <person name="Mishler D.B."/>
            <person name="Reski R."/>
            <person name="Grigoriev I."/>
            <person name="Quatrano R.S."/>
            <person name="Boore J.L."/>
        </authorList>
    </citation>
    <scope>NUCLEOTIDE SEQUENCE [LARGE SCALE GENOMIC DNA]</scope>
    <source>
        <strain evidence="4 5">cv. Gransden 2004</strain>
    </source>
</reference>
<name>A0A2K1IFP7_PHYPA</name>
<feature type="region of interest" description="Disordered" evidence="1">
    <location>
        <begin position="537"/>
        <end position="556"/>
    </location>
</feature>
<dbReference type="EnsemblPlants" id="Pp3c24_5920V3.1">
    <property type="protein sequence ID" value="PAC:32909600.CDS.1"/>
    <property type="gene ID" value="Pp3c24_5920"/>
</dbReference>
<evidence type="ECO:0000313" key="4">
    <source>
        <dbReference type="EnsemblPlants" id="PAC:32909600.CDS.1"/>
    </source>
</evidence>
<protein>
    <submittedName>
        <fullName evidence="3 4">Uncharacterized protein</fullName>
    </submittedName>
</protein>
<dbReference type="EMBL" id="ABEU02000024">
    <property type="protein sequence ID" value="PNR28097.1"/>
    <property type="molecule type" value="Genomic_DNA"/>
</dbReference>
<dbReference type="Gramene" id="Pp3c24_5920V3.2">
    <property type="protein sequence ID" value="PAC:32909601.CDS.1"/>
    <property type="gene ID" value="Pp3c24_5920"/>
</dbReference>
<evidence type="ECO:0000256" key="2">
    <source>
        <dbReference type="SAM" id="Phobius"/>
    </source>
</evidence>
<feature type="transmembrane region" description="Helical" evidence="2">
    <location>
        <begin position="75"/>
        <end position="97"/>
    </location>
</feature>
<feature type="region of interest" description="Disordered" evidence="1">
    <location>
        <begin position="725"/>
        <end position="753"/>
    </location>
</feature>
<keyword evidence="5" id="KW-1185">Reference proteome</keyword>